<dbReference type="Gene3D" id="3.40.109.10">
    <property type="entry name" value="NADH Oxidase"/>
    <property type="match status" value="1"/>
</dbReference>
<dbReference type="EMBL" id="BAABGL010000003">
    <property type="protein sequence ID" value="GAA4385304.1"/>
    <property type="molecule type" value="Genomic_DNA"/>
</dbReference>
<reference evidence="3" key="1">
    <citation type="journal article" date="2019" name="Int. J. Syst. Evol. Microbiol.">
        <title>The Global Catalogue of Microorganisms (GCM) 10K type strain sequencing project: providing services to taxonomists for standard genome sequencing and annotation.</title>
        <authorList>
            <consortium name="The Broad Institute Genomics Platform"/>
            <consortium name="The Broad Institute Genome Sequencing Center for Infectious Disease"/>
            <person name="Wu L."/>
            <person name="Ma J."/>
        </authorList>
    </citation>
    <scope>NUCLEOTIDE SEQUENCE [LARGE SCALE GENOMIC DNA]</scope>
    <source>
        <strain evidence="3">JCM 17808</strain>
    </source>
</reference>
<proteinExistence type="predicted"/>
<protein>
    <recommendedName>
        <fullName evidence="4">Nitroreductase family protein</fullName>
    </recommendedName>
</protein>
<sequence>MSAPRPQPAPALRERWIAVAGCAPSAHNTQPWRPVPTGSGVRLTVDPARTLPEADPRHEDLHLSLGCWVEALAIAAAESGWSLQTGPVSGVGPDLVLDFRFTRTSAPALTGFTVRELRARQVDRGRLLPDDRALDAAVAEFAALPGCSDLALSQLPEPLFSHLQAQSATHVLSTPAMAAETLGWLRLDPRDPAYQRDGLTADCLRLPAGTRMLAPVLGARAAPVVARALARVQPLARRVLCTADTVKTLPAATAASSAVRAVLPGIGRPPARLVVWGRAEDSGTDPIAGIARGRDLLRLWLVLGRHGLRVAAHSELKDCPDTREGLRAFLGRRGREGEPCGVFSAGRSSSPVPRAPRLPV</sequence>
<accession>A0ABP8J582</accession>
<name>A0ABP8J582_9MICO</name>
<evidence type="ECO:0000256" key="1">
    <source>
        <dbReference type="SAM" id="MobiDB-lite"/>
    </source>
</evidence>
<dbReference type="Proteomes" id="UP001500642">
    <property type="component" value="Unassembled WGS sequence"/>
</dbReference>
<evidence type="ECO:0008006" key="4">
    <source>
        <dbReference type="Google" id="ProtNLM"/>
    </source>
</evidence>
<dbReference type="RefSeq" id="WP_345029877.1">
    <property type="nucleotide sequence ID" value="NZ_BAABGL010000003.1"/>
</dbReference>
<dbReference type="InterPro" id="IPR000415">
    <property type="entry name" value="Nitroreductase-like"/>
</dbReference>
<keyword evidence="3" id="KW-1185">Reference proteome</keyword>
<evidence type="ECO:0000313" key="3">
    <source>
        <dbReference type="Proteomes" id="UP001500642"/>
    </source>
</evidence>
<comment type="caution">
    <text evidence="2">The sequence shown here is derived from an EMBL/GenBank/DDBJ whole genome shotgun (WGS) entry which is preliminary data.</text>
</comment>
<dbReference type="SUPFAM" id="SSF55469">
    <property type="entry name" value="FMN-dependent nitroreductase-like"/>
    <property type="match status" value="1"/>
</dbReference>
<organism evidence="2 3">
    <name type="scientific">Brevibacterium pityocampae</name>
    <dbReference type="NCBI Taxonomy" id="506594"/>
    <lineage>
        <taxon>Bacteria</taxon>
        <taxon>Bacillati</taxon>
        <taxon>Actinomycetota</taxon>
        <taxon>Actinomycetes</taxon>
        <taxon>Micrococcales</taxon>
        <taxon>Brevibacteriaceae</taxon>
        <taxon>Brevibacterium</taxon>
    </lineage>
</organism>
<feature type="region of interest" description="Disordered" evidence="1">
    <location>
        <begin position="340"/>
        <end position="360"/>
    </location>
</feature>
<evidence type="ECO:0000313" key="2">
    <source>
        <dbReference type="EMBL" id="GAA4385304.1"/>
    </source>
</evidence>
<gene>
    <name evidence="2" type="ORF">GCM10023167_06940</name>
</gene>